<feature type="transmembrane region" description="Helical" evidence="1">
    <location>
        <begin position="6"/>
        <end position="26"/>
    </location>
</feature>
<reference evidence="3" key="1">
    <citation type="submission" date="2016-11" db="EMBL/GenBank/DDBJ databases">
        <authorList>
            <person name="Varghese N."/>
            <person name="Submissions S."/>
        </authorList>
    </citation>
    <scope>NUCLEOTIDE SEQUENCE [LARGE SCALE GENOMIC DNA]</scope>
    <source>
        <strain evidence="3">DSM 16478</strain>
    </source>
</reference>
<dbReference type="AlphaFoldDB" id="A0A1M6N0Q1"/>
<proteinExistence type="predicted"/>
<evidence type="ECO:0000313" key="2">
    <source>
        <dbReference type="EMBL" id="SHJ89218.1"/>
    </source>
</evidence>
<accession>A0A1M6N0Q1</accession>
<keyword evidence="1" id="KW-1133">Transmembrane helix</keyword>
<sequence>MFSTGQIIFAIAFAVVFAIIIVITYKKDFKLHQKNYKGVKWIGVFFTLFVILLLFIKFFLKE</sequence>
<dbReference type="STRING" id="228958.SAMN04488007_1845"/>
<keyword evidence="3" id="KW-1185">Reference proteome</keyword>
<name>A0A1M6N0Q1_9FLAO</name>
<keyword evidence="1" id="KW-0812">Transmembrane</keyword>
<gene>
    <name evidence="2" type="ORF">SAMN04488007_1845</name>
</gene>
<feature type="transmembrane region" description="Helical" evidence="1">
    <location>
        <begin position="38"/>
        <end position="60"/>
    </location>
</feature>
<dbReference type="EMBL" id="FQZX01000001">
    <property type="protein sequence ID" value="SHJ89218.1"/>
    <property type="molecule type" value="Genomic_DNA"/>
</dbReference>
<dbReference type="Proteomes" id="UP000184314">
    <property type="component" value="Unassembled WGS sequence"/>
</dbReference>
<evidence type="ECO:0000313" key="3">
    <source>
        <dbReference type="Proteomes" id="UP000184314"/>
    </source>
</evidence>
<evidence type="ECO:0000256" key="1">
    <source>
        <dbReference type="SAM" id="Phobius"/>
    </source>
</evidence>
<protein>
    <submittedName>
        <fullName evidence="2">Uncharacterized protein</fullName>
    </submittedName>
</protein>
<organism evidence="2 3">
    <name type="scientific">Maribacter aquivivus</name>
    <dbReference type="NCBI Taxonomy" id="228958"/>
    <lineage>
        <taxon>Bacteria</taxon>
        <taxon>Pseudomonadati</taxon>
        <taxon>Bacteroidota</taxon>
        <taxon>Flavobacteriia</taxon>
        <taxon>Flavobacteriales</taxon>
        <taxon>Flavobacteriaceae</taxon>
        <taxon>Maribacter</taxon>
    </lineage>
</organism>
<keyword evidence="1" id="KW-0472">Membrane</keyword>